<evidence type="ECO:0000313" key="3">
    <source>
        <dbReference type="Proteomes" id="UP000027138"/>
    </source>
</evidence>
<evidence type="ECO:0000259" key="1">
    <source>
        <dbReference type="Pfam" id="PF10536"/>
    </source>
</evidence>
<dbReference type="Proteomes" id="UP000027138">
    <property type="component" value="Unassembled WGS sequence"/>
</dbReference>
<dbReference type="GO" id="GO:0010073">
    <property type="term" value="P:meristem maintenance"/>
    <property type="evidence" value="ECO:0007669"/>
    <property type="project" value="InterPro"/>
</dbReference>
<gene>
    <name evidence="2" type="ORF">JCGZ_19178</name>
</gene>
<feature type="domain" description="Aminotransferase-like plant mobile" evidence="1">
    <location>
        <begin position="126"/>
        <end position="327"/>
    </location>
</feature>
<dbReference type="PANTHER" id="PTHR46033">
    <property type="entry name" value="PROTEIN MAIN-LIKE 2"/>
    <property type="match status" value="1"/>
</dbReference>
<dbReference type="PANTHER" id="PTHR46033:SF8">
    <property type="entry name" value="PROTEIN MAINTENANCE OF MERISTEMS-LIKE"/>
    <property type="match status" value="1"/>
</dbReference>
<protein>
    <recommendedName>
        <fullName evidence="1">Aminotransferase-like plant mobile domain-containing protein</fullName>
    </recommendedName>
</protein>
<sequence>MAQLSEIPASAYTPEMDTLGAIPDISIFEGERVPVSRNALTPGTRPLQLLPLPGFDFLVRHDTDEMRGFQSEVDLGKARAGGSSTDASAFLDLLDPPMRSRVVAAGFGDYAAGLRQTQPRFSPAMRYALMERWNDCTHSFIFGFGEMTLTPADYTAITGLGFDGEVAPLDSRYQTAALGAELVRTLLGVPTRTRYTDQGYVSYKVVYKFWAERIRTRLAAWRELPADARPAALAYMREERDQAAQSFIFYIISSQLLCTSQNKGDLAVLACLRDLGRVGSYNRASLALAHLYHGLDVWTRGSGESNWQFLRSLEVWAYEYRIYPGGPRGDTSVDARRIPRYLAHRHHTFSSSEDPHYWRCYLNDRTLADASARCSSSPYVPFGGYDPRGPVLEYDGSPTDVHLTAGDYASYFTTRLQARLPEERRRHRTPAYYRAQAQAQAEADAPVGPTGAVLGDVPFPPGMEVALGLGPTIIIPADLRQVPPPLQLDPEHATHDLEIGRLQRHQSHQSGAVARL</sequence>
<reference evidence="2 3" key="1">
    <citation type="journal article" date="2014" name="PLoS ONE">
        <title>Global Analysis of Gene Expression Profiles in Physic Nut (Jatropha curcas L.) Seedlings Exposed to Salt Stress.</title>
        <authorList>
            <person name="Zhang L."/>
            <person name="Zhang C."/>
            <person name="Wu P."/>
            <person name="Chen Y."/>
            <person name="Li M."/>
            <person name="Jiang H."/>
            <person name="Wu G."/>
        </authorList>
    </citation>
    <scope>NUCLEOTIDE SEQUENCE [LARGE SCALE GENOMIC DNA]</scope>
    <source>
        <strain evidence="3">cv. GZQX0401</strain>
        <tissue evidence="2">Young leaves</tissue>
    </source>
</reference>
<dbReference type="InterPro" id="IPR044824">
    <property type="entry name" value="MAIN-like"/>
</dbReference>
<name>A0A067L789_JATCU</name>
<dbReference type="AlphaFoldDB" id="A0A067L789"/>
<keyword evidence="3" id="KW-1185">Reference proteome</keyword>
<accession>A0A067L789</accession>
<organism evidence="2 3">
    <name type="scientific">Jatropha curcas</name>
    <name type="common">Barbados nut</name>
    <dbReference type="NCBI Taxonomy" id="180498"/>
    <lineage>
        <taxon>Eukaryota</taxon>
        <taxon>Viridiplantae</taxon>
        <taxon>Streptophyta</taxon>
        <taxon>Embryophyta</taxon>
        <taxon>Tracheophyta</taxon>
        <taxon>Spermatophyta</taxon>
        <taxon>Magnoliopsida</taxon>
        <taxon>eudicotyledons</taxon>
        <taxon>Gunneridae</taxon>
        <taxon>Pentapetalae</taxon>
        <taxon>rosids</taxon>
        <taxon>fabids</taxon>
        <taxon>Malpighiales</taxon>
        <taxon>Euphorbiaceae</taxon>
        <taxon>Crotonoideae</taxon>
        <taxon>Jatropheae</taxon>
        <taxon>Jatropha</taxon>
    </lineage>
</organism>
<dbReference type="InterPro" id="IPR019557">
    <property type="entry name" value="AminoTfrase-like_pln_mobile"/>
</dbReference>
<proteinExistence type="predicted"/>
<dbReference type="Pfam" id="PF10536">
    <property type="entry name" value="PMD"/>
    <property type="match status" value="1"/>
</dbReference>
<dbReference type="EMBL" id="KK914254">
    <property type="protein sequence ID" value="KDP44311.1"/>
    <property type="molecule type" value="Genomic_DNA"/>
</dbReference>
<evidence type="ECO:0000313" key="2">
    <source>
        <dbReference type="EMBL" id="KDP44311.1"/>
    </source>
</evidence>